<evidence type="ECO:0000256" key="6">
    <source>
        <dbReference type="ARBA" id="ARBA00022840"/>
    </source>
</evidence>
<dbReference type="Pfam" id="PF18052">
    <property type="entry name" value="Rx_N"/>
    <property type="match status" value="1"/>
</dbReference>
<dbReference type="Proteomes" id="UP000006591">
    <property type="component" value="Chromosome 12"/>
</dbReference>
<feature type="domain" description="Disease resistance protein winged helix" evidence="9">
    <location>
        <begin position="452"/>
        <end position="515"/>
    </location>
</feature>
<dbReference type="InterPro" id="IPR042197">
    <property type="entry name" value="Apaf_helical"/>
</dbReference>
<evidence type="ECO:0000256" key="5">
    <source>
        <dbReference type="ARBA" id="ARBA00022821"/>
    </source>
</evidence>
<dbReference type="Pfam" id="PF23559">
    <property type="entry name" value="WHD_DRP"/>
    <property type="match status" value="1"/>
</dbReference>
<dbReference type="HOGENOM" id="CLU_000837_8_10_1"/>
<dbReference type="AlphaFoldDB" id="A0A0E0J7W9"/>
<reference evidence="10" key="1">
    <citation type="submission" date="2015-04" db="UniProtKB">
        <authorList>
            <consortium name="EnsemblPlants"/>
        </authorList>
    </citation>
    <scope>IDENTIFICATION</scope>
    <source>
        <strain evidence="10">SL10</strain>
    </source>
</reference>
<keyword evidence="3" id="KW-0677">Repeat</keyword>
<dbReference type="Gene3D" id="3.40.50.300">
    <property type="entry name" value="P-loop containing nucleotide triphosphate hydrolases"/>
    <property type="match status" value="1"/>
</dbReference>
<dbReference type="Gene3D" id="1.20.5.4130">
    <property type="match status" value="1"/>
</dbReference>
<dbReference type="SUPFAM" id="SSF52540">
    <property type="entry name" value="P-loop containing nucleoside triphosphate hydrolases"/>
    <property type="match status" value="1"/>
</dbReference>
<dbReference type="FunFam" id="3.40.50.300:FF:001091">
    <property type="entry name" value="Probable disease resistance protein At1g61300"/>
    <property type="match status" value="1"/>
</dbReference>
<dbReference type="Pfam" id="PF00931">
    <property type="entry name" value="NB-ARC"/>
    <property type="match status" value="1"/>
</dbReference>
<evidence type="ECO:0008006" key="12">
    <source>
        <dbReference type="Google" id="ProtNLM"/>
    </source>
</evidence>
<evidence type="ECO:0000256" key="4">
    <source>
        <dbReference type="ARBA" id="ARBA00022741"/>
    </source>
</evidence>
<evidence type="ECO:0000256" key="2">
    <source>
        <dbReference type="ARBA" id="ARBA00022614"/>
    </source>
</evidence>
<keyword evidence="2" id="KW-0433">Leucine-rich repeat</keyword>
<dbReference type="STRING" id="4536.A0A0E0J7W9"/>
<dbReference type="PANTHER" id="PTHR36766">
    <property type="entry name" value="PLANT BROAD-SPECTRUM MILDEW RESISTANCE PROTEIN RPW8"/>
    <property type="match status" value="1"/>
</dbReference>
<keyword evidence="11" id="KW-1185">Reference proteome</keyword>
<accession>A0A0E0J7W9</accession>
<evidence type="ECO:0000256" key="3">
    <source>
        <dbReference type="ARBA" id="ARBA00022737"/>
    </source>
</evidence>
<keyword evidence="5" id="KW-0611">Plant defense</keyword>
<keyword evidence="4" id="KW-0547">Nucleotide-binding</keyword>
<evidence type="ECO:0000259" key="9">
    <source>
        <dbReference type="Pfam" id="PF23559"/>
    </source>
</evidence>
<proteinExistence type="inferred from homology"/>
<evidence type="ECO:0000259" key="8">
    <source>
        <dbReference type="Pfam" id="PF18052"/>
    </source>
</evidence>
<evidence type="ECO:0000259" key="7">
    <source>
        <dbReference type="Pfam" id="PF00931"/>
    </source>
</evidence>
<dbReference type="Gene3D" id="1.10.8.430">
    <property type="entry name" value="Helical domain of apoptotic protease-activating factors"/>
    <property type="match status" value="1"/>
</dbReference>
<dbReference type="PANTHER" id="PTHR36766:SF64">
    <property type="entry name" value="OS12G0206100 PROTEIN"/>
    <property type="match status" value="1"/>
</dbReference>
<dbReference type="InterPro" id="IPR041118">
    <property type="entry name" value="Rx_N"/>
</dbReference>
<dbReference type="PRINTS" id="PR00364">
    <property type="entry name" value="DISEASERSIST"/>
</dbReference>
<dbReference type="EnsemblPlants" id="ONIVA12G05590.1">
    <property type="protein sequence ID" value="ONIVA12G05590.1"/>
    <property type="gene ID" value="ONIVA12G05590"/>
</dbReference>
<keyword evidence="6" id="KW-0067">ATP-binding</keyword>
<evidence type="ECO:0000313" key="11">
    <source>
        <dbReference type="Proteomes" id="UP000006591"/>
    </source>
</evidence>
<dbReference type="SUPFAM" id="SSF52058">
    <property type="entry name" value="L domain-like"/>
    <property type="match status" value="1"/>
</dbReference>
<feature type="domain" description="Disease resistance N-terminal" evidence="8">
    <location>
        <begin position="17"/>
        <end position="106"/>
    </location>
</feature>
<dbReference type="GO" id="GO:0043531">
    <property type="term" value="F:ADP binding"/>
    <property type="evidence" value="ECO:0007669"/>
    <property type="project" value="InterPro"/>
</dbReference>
<organism evidence="10">
    <name type="scientific">Oryza nivara</name>
    <name type="common">Indian wild rice</name>
    <name type="synonym">Oryza sativa f. spontanea</name>
    <dbReference type="NCBI Taxonomy" id="4536"/>
    <lineage>
        <taxon>Eukaryota</taxon>
        <taxon>Viridiplantae</taxon>
        <taxon>Streptophyta</taxon>
        <taxon>Embryophyta</taxon>
        <taxon>Tracheophyta</taxon>
        <taxon>Spermatophyta</taxon>
        <taxon>Magnoliopsida</taxon>
        <taxon>Liliopsida</taxon>
        <taxon>Poales</taxon>
        <taxon>Poaceae</taxon>
        <taxon>BOP clade</taxon>
        <taxon>Oryzoideae</taxon>
        <taxon>Oryzeae</taxon>
        <taxon>Oryzinae</taxon>
        <taxon>Oryza</taxon>
    </lineage>
</organism>
<reference evidence="10" key="2">
    <citation type="submission" date="2018-04" db="EMBL/GenBank/DDBJ databases">
        <title>OnivRS2 (Oryza nivara Reference Sequence Version 2).</title>
        <authorList>
            <person name="Zhang J."/>
            <person name="Kudrna D."/>
            <person name="Lee S."/>
            <person name="Talag J."/>
            <person name="Rajasekar S."/>
            <person name="Welchert J."/>
            <person name="Hsing Y.-I."/>
            <person name="Wing R.A."/>
        </authorList>
    </citation>
    <scope>NUCLEOTIDE SEQUENCE [LARGE SCALE GENOMIC DNA]</scope>
    <source>
        <strain evidence="10">SL10</strain>
    </source>
</reference>
<dbReference type="InterPro" id="IPR058922">
    <property type="entry name" value="WHD_DRP"/>
</dbReference>
<name>A0A0E0J7W9_ORYNI</name>
<dbReference type="InterPro" id="IPR027417">
    <property type="entry name" value="P-loop_NTPase"/>
</dbReference>
<comment type="similarity">
    <text evidence="1">Belongs to the disease resistance NB-LRR family.</text>
</comment>
<sequence length="624" mass="71646">MASAVLVFAGKSVATPAISFFVNKAFSYLNKYHKSEGLGDMKKRLKMNIPKIQSVIDVVDPDYIKERSEDLDTWLWQLRDAVEKAEDAIDELEYYELKEKQKDLKVSHLGSSFAKMNHKFFQSVKHVKMLGKTSDSPLKRLKKAMEDLDEAAKGVENFLTVVDQITRPNLNNPQRHHSISSYRETGRMLTADRVFGRENEKERIVGWLTSTSSEENEVVMNNNPVPIMSIVGHGGIGKTTLAQLITKDNRIKEHFKTVIWVSVSTNFHAETLISKIIQSVTLSKPSFDTYDALQEHLARTLETIKYLLILDDVWEDKEISEWEKLFASLRTGVYGRKILLTTRFSISCNEMERLPLCGLEETENLELFNHHVFTYPDPQKFEELQEAGEKIAKKLRGCPLVTKVIAGHLREDMTVQFWNKFLDEQLGYFDGGMEDIMKVLKVSYYHLPPGLQMWIASGLISQTTGEAENARDVAEECLAQLTRKSFYNLKLRNFHFERNECHEYYVMHDLMHDLATWVSSGECARIFDANGSKKVKRTVRHLSVVGINSFPADIIKSFSRFKNLRTIVFEDCHDIQDNTVCSVEEVVETLKALRVVKAHLFSRCHFPGKFANLKHLRNVSVSFN</sequence>
<dbReference type="Gramene" id="ONIVA12G05590.1">
    <property type="protein sequence ID" value="ONIVA12G05590.1"/>
    <property type="gene ID" value="ONIVA12G05590"/>
</dbReference>
<protein>
    <recommendedName>
        <fullName evidence="12">NB-ARC domain-containing protein</fullName>
    </recommendedName>
</protein>
<evidence type="ECO:0000313" key="10">
    <source>
        <dbReference type="EnsemblPlants" id="ONIVA12G05590.1"/>
    </source>
</evidence>
<dbReference type="GO" id="GO:0006952">
    <property type="term" value="P:defense response"/>
    <property type="evidence" value="ECO:0007669"/>
    <property type="project" value="UniProtKB-KW"/>
</dbReference>
<dbReference type="InterPro" id="IPR002182">
    <property type="entry name" value="NB-ARC"/>
</dbReference>
<evidence type="ECO:0000256" key="1">
    <source>
        <dbReference type="ARBA" id="ARBA00008894"/>
    </source>
</evidence>
<dbReference type="OMA" id="CHDIQDN"/>
<dbReference type="eggNOG" id="KOG4658">
    <property type="taxonomic scope" value="Eukaryota"/>
</dbReference>
<feature type="domain" description="NB-ARC" evidence="7">
    <location>
        <begin position="220"/>
        <end position="374"/>
    </location>
</feature>
<dbReference type="GO" id="GO:0005524">
    <property type="term" value="F:ATP binding"/>
    <property type="evidence" value="ECO:0007669"/>
    <property type="project" value="UniProtKB-KW"/>
</dbReference>